<sequence length="198" mass="20592">MGFFSAIGNAVSGAVSGIIDTVVGEDSLIGKVASGLGLDNVTDLILGGPGQWLETITDAVGLPPIVGDVLNCITNVATGNIPGAISEAMEAASQIAVAVGAEKLGQFLELGKNLVSPFTSGNPAEFFKGAMDNIKDTITDPQKLLKFLGDAVAPQPYGDLFHPLVFPEQSTPDVWKSIFDDVAKLIENSEPALRQLRA</sequence>
<organism evidence="1 2">
    <name type="scientific">Microvenator marinus</name>
    <dbReference type="NCBI Taxonomy" id="2600177"/>
    <lineage>
        <taxon>Bacteria</taxon>
        <taxon>Deltaproteobacteria</taxon>
        <taxon>Bradymonadales</taxon>
        <taxon>Microvenatoraceae</taxon>
        <taxon>Microvenator</taxon>
    </lineage>
</organism>
<accession>A0A5B8XYS3</accession>
<name>A0A5B8XYS3_9DELT</name>
<proteinExistence type="predicted"/>
<reference evidence="1 2" key="1">
    <citation type="submission" date="2019-08" db="EMBL/GenBank/DDBJ databases">
        <authorList>
            <person name="Liang Q."/>
        </authorList>
    </citation>
    <scope>NUCLEOTIDE SEQUENCE [LARGE SCALE GENOMIC DNA]</scope>
    <source>
        <strain evidence="1 2">V1718</strain>
    </source>
</reference>
<dbReference type="KEGG" id="bbae:FRD01_15425"/>
<dbReference type="AlphaFoldDB" id="A0A5B8XYS3"/>
<gene>
    <name evidence="1" type="ORF">FRD01_15425</name>
</gene>
<keyword evidence="2" id="KW-1185">Reference proteome</keyword>
<dbReference type="EMBL" id="CP042467">
    <property type="protein sequence ID" value="QED28599.1"/>
    <property type="molecule type" value="Genomic_DNA"/>
</dbReference>
<dbReference type="RefSeq" id="WP_146961172.1">
    <property type="nucleotide sequence ID" value="NZ_CP042467.1"/>
</dbReference>
<dbReference type="Proteomes" id="UP000321595">
    <property type="component" value="Chromosome"/>
</dbReference>
<protein>
    <submittedName>
        <fullName evidence="1">Uncharacterized protein</fullName>
    </submittedName>
</protein>
<evidence type="ECO:0000313" key="1">
    <source>
        <dbReference type="EMBL" id="QED28599.1"/>
    </source>
</evidence>
<evidence type="ECO:0000313" key="2">
    <source>
        <dbReference type="Proteomes" id="UP000321595"/>
    </source>
</evidence>